<evidence type="ECO:0000256" key="1">
    <source>
        <dbReference type="SAM" id="SignalP"/>
    </source>
</evidence>
<accession>A0A317Q5W4</accession>
<protein>
    <submittedName>
        <fullName evidence="2">Uncharacterized protein DUF3304</fullName>
    </submittedName>
</protein>
<reference evidence="2 3" key="1">
    <citation type="submission" date="2018-05" db="EMBL/GenBank/DDBJ databases">
        <title>Genomic Encyclopedia of Type Strains, Phase IV (KMG-IV): sequencing the most valuable type-strain genomes for metagenomic binning, comparative biology and taxonomic classification.</title>
        <authorList>
            <person name="Goeker M."/>
        </authorList>
    </citation>
    <scope>NUCLEOTIDE SEQUENCE [LARGE SCALE GENOMIC DNA]</scope>
    <source>
        <strain evidence="2 3">DSM 19579</strain>
    </source>
</reference>
<evidence type="ECO:0000313" key="3">
    <source>
        <dbReference type="Proteomes" id="UP000246744"/>
    </source>
</evidence>
<keyword evidence="3" id="KW-1185">Reference proteome</keyword>
<dbReference type="EMBL" id="QGTS01000003">
    <property type="protein sequence ID" value="PWW10960.1"/>
    <property type="molecule type" value="Genomic_DNA"/>
</dbReference>
<dbReference type="Proteomes" id="UP000246744">
    <property type="component" value="Unassembled WGS sequence"/>
</dbReference>
<feature type="signal peptide" evidence="1">
    <location>
        <begin position="1"/>
        <end position="20"/>
    </location>
</feature>
<dbReference type="InterPro" id="IPR021733">
    <property type="entry name" value="DUF3304"/>
</dbReference>
<proteinExistence type="predicted"/>
<evidence type="ECO:0000313" key="2">
    <source>
        <dbReference type="EMBL" id="PWW10960.1"/>
    </source>
</evidence>
<comment type="caution">
    <text evidence="2">The sequence shown here is derived from an EMBL/GenBank/DDBJ whole genome shotgun (WGS) entry which is preliminary data.</text>
</comment>
<organism evidence="2 3">
    <name type="scientific">Mangrovibacter plantisponsor</name>
    <dbReference type="NCBI Taxonomy" id="451513"/>
    <lineage>
        <taxon>Bacteria</taxon>
        <taxon>Pseudomonadati</taxon>
        <taxon>Pseudomonadota</taxon>
        <taxon>Gammaproteobacteria</taxon>
        <taxon>Enterobacterales</taxon>
        <taxon>Enterobacteriaceae</taxon>
        <taxon>Mangrovibacter</taxon>
    </lineage>
</organism>
<dbReference type="Pfam" id="PF11745">
    <property type="entry name" value="DUF3304"/>
    <property type="match status" value="1"/>
</dbReference>
<dbReference type="AlphaFoldDB" id="A0A317Q5W4"/>
<dbReference type="RefSeq" id="WP_110025272.1">
    <property type="nucleotide sequence ID" value="NZ_QGTS01000003.1"/>
</dbReference>
<gene>
    <name evidence="2" type="ORF">DES37_103337</name>
</gene>
<name>A0A317Q5W4_9ENTR</name>
<dbReference type="PROSITE" id="PS51257">
    <property type="entry name" value="PROKAR_LIPOPROTEIN"/>
    <property type="match status" value="1"/>
</dbReference>
<dbReference type="OrthoDB" id="6539557at2"/>
<sequence>MNKKAVWLVPLWLLAGCAGAGYGEYTAGDLRAKNHVAGQVINRFGVNGYSAPGLGGGYCCVLLPRKWIPGMEALVEWEVDPNPRAIIPLKKEGFGYEEEAYARHAAQYRRHSAVVAVPEYGEKRCGMTVHFLPCNQVKVTTVCMGYGTPDYPIKEPRNLTEPENCPVAAAVNSAVRNG</sequence>
<keyword evidence="1" id="KW-0732">Signal</keyword>
<feature type="chain" id="PRO_5016320355" evidence="1">
    <location>
        <begin position="21"/>
        <end position="178"/>
    </location>
</feature>